<evidence type="ECO:0000256" key="1">
    <source>
        <dbReference type="SAM" id="MobiDB-lite"/>
    </source>
</evidence>
<protein>
    <submittedName>
        <fullName evidence="2">Uncharacterized protein</fullName>
    </submittedName>
</protein>
<feature type="compositionally biased region" description="Basic and acidic residues" evidence="1">
    <location>
        <begin position="31"/>
        <end position="64"/>
    </location>
</feature>
<keyword evidence="3" id="KW-1185">Reference proteome</keyword>
<feature type="region of interest" description="Disordered" evidence="1">
    <location>
        <begin position="1"/>
        <end position="64"/>
    </location>
</feature>
<gene>
    <name evidence="2" type="ORF">QVD17_01313</name>
</gene>
<reference evidence="2" key="1">
    <citation type="journal article" date="2023" name="bioRxiv">
        <title>Improved chromosome-level genome assembly for marigold (Tagetes erecta).</title>
        <authorList>
            <person name="Jiang F."/>
            <person name="Yuan L."/>
            <person name="Wang S."/>
            <person name="Wang H."/>
            <person name="Xu D."/>
            <person name="Wang A."/>
            <person name="Fan W."/>
        </authorList>
    </citation>
    <scope>NUCLEOTIDE SEQUENCE</scope>
    <source>
        <strain evidence="2">WSJ</strain>
        <tissue evidence="2">Leaf</tissue>
    </source>
</reference>
<dbReference type="EMBL" id="JAUHHV010000001">
    <property type="protein sequence ID" value="KAK1435547.1"/>
    <property type="molecule type" value="Genomic_DNA"/>
</dbReference>
<sequence length="168" mass="18521">MINKIKRLNYSMAKERSNKITSEVGPSTRGRNKDPIDPNREREPSVEIHPEEPLTAEQKQEAEQMAKFQEMLTAGITAAMPAIIAGVTKAVLGSGESGSNKKRDSKKSKSNSDLHSKRSSHGSSSPDSESDNEVDKPKGRDQEPKPKGCNYRHYMACKPEHSVCNSIV</sequence>
<feature type="region of interest" description="Disordered" evidence="1">
    <location>
        <begin position="93"/>
        <end position="152"/>
    </location>
</feature>
<evidence type="ECO:0000313" key="2">
    <source>
        <dbReference type="EMBL" id="KAK1435547.1"/>
    </source>
</evidence>
<proteinExistence type="predicted"/>
<comment type="caution">
    <text evidence="2">The sequence shown here is derived from an EMBL/GenBank/DDBJ whole genome shotgun (WGS) entry which is preliminary data.</text>
</comment>
<evidence type="ECO:0000313" key="3">
    <source>
        <dbReference type="Proteomes" id="UP001229421"/>
    </source>
</evidence>
<feature type="compositionally biased region" description="Basic and acidic residues" evidence="1">
    <location>
        <begin position="133"/>
        <end position="146"/>
    </location>
</feature>
<name>A0AAD8L663_TARER</name>
<dbReference type="Proteomes" id="UP001229421">
    <property type="component" value="Unassembled WGS sequence"/>
</dbReference>
<accession>A0AAD8L663</accession>
<dbReference type="AlphaFoldDB" id="A0AAD8L663"/>
<organism evidence="2 3">
    <name type="scientific">Tagetes erecta</name>
    <name type="common">African marigold</name>
    <dbReference type="NCBI Taxonomy" id="13708"/>
    <lineage>
        <taxon>Eukaryota</taxon>
        <taxon>Viridiplantae</taxon>
        <taxon>Streptophyta</taxon>
        <taxon>Embryophyta</taxon>
        <taxon>Tracheophyta</taxon>
        <taxon>Spermatophyta</taxon>
        <taxon>Magnoliopsida</taxon>
        <taxon>eudicotyledons</taxon>
        <taxon>Gunneridae</taxon>
        <taxon>Pentapetalae</taxon>
        <taxon>asterids</taxon>
        <taxon>campanulids</taxon>
        <taxon>Asterales</taxon>
        <taxon>Asteraceae</taxon>
        <taxon>Asteroideae</taxon>
        <taxon>Heliantheae alliance</taxon>
        <taxon>Tageteae</taxon>
        <taxon>Tagetes</taxon>
    </lineage>
</organism>